<keyword evidence="1" id="KW-0732">Signal</keyword>
<dbReference type="NCBIfam" id="TIGR01200">
    <property type="entry name" value="GLPGLI"/>
    <property type="match status" value="1"/>
</dbReference>
<dbReference type="Pfam" id="PF22252">
    <property type="entry name" value="PNGase_F-II_N"/>
    <property type="match status" value="1"/>
</dbReference>
<name>A0A9D1ZJG7_9BACE</name>
<evidence type="ECO:0000313" key="2">
    <source>
        <dbReference type="EMBL" id="HIY88893.1"/>
    </source>
</evidence>
<evidence type="ECO:0000313" key="3">
    <source>
        <dbReference type="Proteomes" id="UP000886851"/>
    </source>
</evidence>
<feature type="signal peptide" evidence="1">
    <location>
        <begin position="1"/>
        <end position="19"/>
    </location>
</feature>
<comment type="caution">
    <text evidence="2">The sequence shown here is derived from an EMBL/GenBank/DDBJ whole genome shotgun (WGS) entry which is preliminary data.</text>
</comment>
<dbReference type="EMBL" id="DXCV01000062">
    <property type="protein sequence ID" value="HIY88893.1"/>
    <property type="molecule type" value="Genomic_DNA"/>
</dbReference>
<reference evidence="2" key="1">
    <citation type="journal article" date="2021" name="PeerJ">
        <title>Extensive microbial diversity within the chicken gut microbiome revealed by metagenomics and culture.</title>
        <authorList>
            <person name="Gilroy R."/>
            <person name="Ravi A."/>
            <person name="Getino M."/>
            <person name="Pursley I."/>
            <person name="Horton D.L."/>
            <person name="Alikhan N.F."/>
            <person name="Baker D."/>
            <person name="Gharbi K."/>
            <person name="Hall N."/>
            <person name="Watson M."/>
            <person name="Adriaenssens E.M."/>
            <person name="Foster-Nyarko E."/>
            <person name="Jarju S."/>
            <person name="Secka A."/>
            <person name="Antonio M."/>
            <person name="Oren A."/>
            <person name="Chaudhuri R.R."/>
            <person name="La Ragione R."/>
            <person name="Hildebrand F."/>
            <person name="Pallen M.J."/>
        </authorList>
    </citation>
    <scope>NUCLEOTIDE SEQUENCE</scope>
    <source>
        <strain evidence="2">Gambia2-208</strain>
    </source>
</reference>
<accession>A0A9D1ZJG7</accession>
<gene>
    <name evidence="2" type="ORF">H9824_09345</name>
</gene>
<feature type="chain" id="PRO_5039227058" evidence="1">
    <location>
        <begin position="20"/>
        <end position="278"/>
    </location>
</feature>
<dbReference type="InterPro" id="IPR005901">
    <property type="entry name" value="GLPGLI"/>
</dbReference>
<reference evidence="2" key="2">
    <citation type="submission" date="2021-04" db="EMBL/GenBank/DDBJ databases">
        <authorList>
            <person name="Gilroy R."/>
        </authorList>
    </citation>
    <scope>NUCLEOTIDE SEQUENCE</scope>
    <source>
        <strain evidence="2">Gambia2-208</strain>
    </source>
</reference>
<dbReference type="AlphaFoldDB" id="A0A9D1ZJG7"/>
<organism evidence="2 3">
    <name type="scientific">Candidatus Bacteroides pullicola</name>
    <dbReference type="NCBI Taxonomy" id="2838475"/>
    <lineage>
        <taxon>Bacteria</taxon>
        <taxon>Pseudomonadati</taxon>
        <taxon>Bacteroidota</taxon>
        <taxon>Bacteroidia</taxon>
        <taxon>Bacteroidales</taxon>
        <taxon>Bacteroidaceae</taxon>
        <taxon>Bacteroides</taxon>
    </lineage>
</organism>
<proteinExistence type="predicted"/>
<evidence type="ECO:0000256" key="1">
    <source>
        <dbReference type="SAM" id="SignalP"/>
    </source>
</evidence>
<dbReference type="Proteomes" id="UP000886851">
    <property type="component" value="Unassembled WGS sequence"/>
</dbReference>
<protein>
    <submittedName>
        <fullName evidence="2">GLPGLI family protein</fullName>
    </submittedName>
</protein>
<sequence>MKHVIFLFISLCCASLSQAQETALYECLYRYEVNGTDKSGQPFSDIYNGLLQIGAAQAKFLDYTGFQLDSVTQARPDDAELQKEYGIRTLKNPCYFDQTIWQNLPEGKMTVLSVITPDRYVYTEDLVSIAWTLAEGTDTICGYPCRKATGTYGGRTWTAWYAEEIPVSFGPWKLAGLPGLILEATDSENIHRFSAISFRKAKTGIRPLDVTNVLSITRDKFVKAKNLFEKDPMKNLPIEAISEMEVRKFGGGAQDGSISINGVPLRLHPNGYVPLEIQ</sequence>